<dbReference type="PANTHER" id="PTHR48106">
    <property type="entry name" value="QUINONE OXIDOREDUCTASE PIG3-RELATED"/>
    <property type="match status" value="1"/>
</dbReference>
<dbReference type="EMBL" id="KI669499">
    <property type="protein sequence ID" value="OCF35311.1"/>
    <property type="molecule type" value="Genomic_DNA"/>
</dbReference>
<evidence type="ECO:0000313" key="4">
    <source>
        <dbReference type="EMBL" id="OCF35311.1"/>
    </source>
</evidence>
<dbReference type="GO" id="GO:0005829">
    <property type="term" value="C:cytosol"/>
    <property type="evidence" value="ECO:0007669"/>
    <property type="project" value="TreeGrafter"/>
</dbReference>
<dbReference type="GO" id="GO:0003960">
    <property type="term" value="F:quinone reductase (NADPH) activity"/>
    <property type="evidence" value="ECO:0007669"/>
    <property type="project" value="InterPro"/>
</dbReference>
<dbReference type="Gene3D" id="3.90.180.10">
    <property type="entry name" value="Medium-chain alcohol dehydrogenases, catalytic domain"/>
    <property type="match status" value="2"/>
</dbReference>
<organism evidence="4 5">
    <name type="scientific">Kwoniella heveanensis BCC8398</name>
    <dbReference type="NCBI Taxonomy" id="1296120"/>
    <lineage>
        <taxon>Eukaryota</taxon>
        <taxon>Fungi</taxon>
        <taxon>Dikarya</taxon>
        <taxon>Basidiomycota</taxon>
        <taxon>Agaricomycotina</taxon>
        <taxon>Tremellomycetes</taxon>
        <taxon>Tremellales</taxon>
        <taxon>Cryptococcaceae</taxon>
        <taxon>Kwoniella</taxon>
    </lineage>
</organism>
<gene>
    <name evidence="4" type="ORF">I316_02857</name>
</gene>
<name>A0A1B9GWB2_9TREE</name>
<reference evidence="4 5" key="1">
    <citation type="submission" date="2013-07" db="EMBL/GenBank/DDBJ databases">
        <title>The Genome Sequence of Cryptococcus heveanensis BCC8398.</title>
        <authorList>
            <consortium name="The Broad Institute Genome Sequencing Platform"/>
            <person name="Cuomo C."/>
            <person name="Litvintseva A."/>
            <person name="Chen Y."/>
            <person name="Heitman J."/>
            <person name="Sun S."/>
            <person name="Springer D."/>
            <person name="Dromer F."/>
            <person name="Young S.K."/>
            <person name="Zeng Q."/>
            <person name="Gargeya S."/>
            <person name="Fitzgerald M."/>
            <person name="Abouelleil A."/>
            <person name="Alvarado L."/>
            <person name="Berlin A.M."/>
            <person name="Chapman S.B."/>
            <person name="Dewar J."/>
            <person name="Goldberg J."/>
            <person name="Griggs A."/>
            <person name="Gujja S."/>
            <person name="Hansen M."/>
            <person name="Howarth C."/>
            <person name="Imamovic A."/>
            <person name="Larimer J."/>
            <person name="McCowan C."/>
            <person name="Murphy C."/>
            <person name="Pearson M."/>
            <person name="Priest M."/>
            <person name="Roberts A."/>
            <person name="Saif S."/>
            <person name="Shea T."/>
            <person name="Sykes S."/>
            <person name="Wortman J."/>
            <person name="Nusbaum C."/>
            <person name="Birren B."/>
        </authorList>
    </citation>
    <scope>NUCLEOTIDE SEQUENCE [LARGE SCALE GENOMIC DNA]</scope>
    <source>
        <strain evidence="4 5">BCC8398</strain>
    </source>
</reference>
<evidence type="ECO:0000256" key="2">
    <source>
        <dbReference type="ARBA" id="ARBA00023002"/>
    </source>
</evidence>
<keyword evidence="2" id="KW-0560">Oxidoreductase</keyword>
<dbReference type="OrthoDB" id="48317at2759"/>
<keyword evidence="5" id="KW-1185">Reference proteome</keyword>
<dbReference type="Pfam" id="PF00107">
    <property type="entry name" value="ADH_zinc_N"/>
    <property type="match status" value="1"/>
</dbReference>
<evidence type="ECO:0000256" key="1">
    <source>
        <dbReference type="ARBA" id="ARBA00022857"/>
    </source>
</evidence>
<dbReference type="InterPro" id="IPR036291">
    <property type="entry name" value="NAD(P)-bd_dom_sf"/>
</dbReference>
<dbReference type="Pfam" id="PF08240">
    <property type="entry name" value="ADH_N"/>
    <property type="match status" value="1"/>
</dbReference>
<dbReference type="InterPro" id="IPR013149">
    <property type="entry name" value="ADH-like_C"/>
</dbReference>
<dbReference type="Proteomes" id="UP000092666">
    <property type="component" value="Unassembled WGS sequence"/>
</dbReference>
<dbReference type="CDD" id="cd05286">
    <property type="entry name" value="QOR2"/>
    <property type="match status" value="1"/>
</dbReference>
<sequence>MSSQVQIPKTMKAIQADKTGGPEVNVLREIPVPQPKDNEVLIKVQWTGVNYIDIYFRTGLYPKPSYPYTIGQDAVGTIVSLPPASSSSSNPSLKIGQKVYTTAGNAFAEYLVAPVDRVAVLPDDLKPEDAKDGVSMATQGLTALYLVKESYAIRKGDWVLVRAAAGGVGLILTQVTFGSSFNNASLHQDRFGLRLAKHLGANVIGTVSSSQKAEIVTQNGVDHVLLTTAPSEENVKKVLELTGGQGVHAVYDSVGKDTWDEDFEVVRRKGTVVSYGNASGAVPAFTLAKLTPKAVKITRPTLFAIVNTQQEWTEYTDELTDLTRNGVTKYAVHKVYDFTEEGVRQAQVDIEGRGTSGKLLIHVSD</sequence>
<dbReference type="GO" id="GO:0035925">
    <property type="term" value="F:mRNA 3'-UTR AU-rich region binding"/>
    <property type="evidence" value="ECO:0007669"/>
    <property type="project" value="TreeGrafter"/>
</dbReference>
<reference evidence="5" key="2">
    <citation type="submission" date="2013-12" db="EMBL/GenBank/DDBJ databases">
        <title>Evolution of pathogenesis and genome organization in the Tremellales.</title>
        <authorList>
            <person name="Cuomo C."/>
            <person name="Litvintseva A."/>
            <person name="Heitman J."/>
            <person name="Chen Y."/>
            <person name="Sun S."/>
            <person name="Springer D."/>
            <person name="Dromer F."/>
            <person name="Young S."/>
            <person name="Zeng Q."/>
            <person name="Chapman S."/>
            <person name="Gujja S."/>
            <person name="Saif S."/>
            <person name="Birren B."/>
        </authorList>
    </citation>
    <scope>NUCLEOTIDE SEQUENCE [LARGE SCALE GENOMIC DNA]</scope>
    <source>
        <strain evidence="5">BCC8398</strain>
    </source>
</reference>
<dbReference type="SMART" id="SM00829">
    <property type="entry name" value="PKS_ER"/>
    <property type="match status" value="1"/>
</dbReference>
<evidence type="ECO:0000259" key="3">
    <source>
        <dbReference type="SMART" id="SM00829"/>
    </source>
</evidence>
<evidence type="ECO:0000313" key="5">
    <source>
        <dbReference type="Proteomes" id="UP000092666"/>
    </source>
</evidence>
<dbReference type="AlphaFoldDB" id="A0A1B9GWB2"/>
<protein>
    <submittedName>
        <fullName evidence="4">NADPH2:quinone reductase</fullName>
    </submittedName>
</protein>
<keyword evidence="1" id="KW-0521">NADP</keyword>
<dbReference type="PANTHER" id="PTHR48106:SF13">
    <property type="entry name" value="QUINONE OXIDOREDUCTASE-RELATED"/>
    <property type="match status" value="1"/>
</dbReference>
<proteinExistence type="predicted"/>
<dbReference type="GO" id="GO:0070402">
    <property type="term" value="F:NADPH binding"/>
    <property type="evidence" value="ECO:0007669"/>
    <property type="project" value="TreeGrafter"/>
</dbReference>
<dbReference type="InterPro" id="IPR013154">
    <property type="entry name" value="ADH-like_N"/>
</dbReference>
<feature type="domain" description="Enoyl reductase (ER)" evidence="3">
    <location>
        <begin position="20"/>
        <end position="361"/>
    </location>
</feature>
<dbReference type="InterPro" id="IPR047618">
    <property type="entry name" value="QOR-like"/>
</dbReference>
<accession>A0A1B9GWB2</accession>
<dbReference type="Gene3D" id="3.40.50.720">
    <property type="entry name" value="NAD(P)-binding Rossmann-like Domain"/>
    <property type="match status" value="2"/>
</dbReference>
<dbReference type="STRING" id="1296120.A0A1B9GWB2"/>
<dbReference type="InterPro" id="IPR020843">
    <property type="entry name" value="ER"/>
</dbReference>
<dbReference type="SUPFAM" id="SSF50129">
    <property type="entry name" value="GroES-like"/>
    <property type="match status" value="1"/>
</dbReference>
<dbReference type="SUPFAM" id="SSF51735">
    <property type="entry name" value="NAD(P)-binding Rossmann-fold domains"/>
    <property type="match status" value="2"/>
</dbReference>
<dbReference type="InterPro" id="IPR011032">
    <property type="entry name" value="GroES-like_sf"/>
</dbReference>